<dbReference type="Gene3D" id="1.10.1040.10">
    <property type="entry name" value="N-(1-d-carboxylethyl)-l-norvaline Dehydrogenase, domain 2"/>
    <property type="match status" value="1"/>
</dbReference>
<name>A0ABW9B280_9BURK</name>
<dbReference type="Proteomes" id="UP001629230">
    <property type="component" value="Unassembled WGS sequence"/>
</dbReference>
<dbReference type="SUPFAM" id="SSF48179">
    <property type="entry name" value="6-phosphogluconate dehydrogenase C-terminal domain-like"/>
    <property type="match status" value="1"/>
</dbReference>
<sequence length="296" mass="31296">MEVNMDIGFIGLGVMGQPMALNLARAGTQLVVWNRSADRNETLRAAGATVATNPAEIFKQTRTVFLMLVDGDAVDTVLGRGTSQFSANVAHHTIVHMGTTSPDYSRGLESDIRNAGGSYVEAPVSGSRKPAEAGQLVAMLAGEDAAVESVRPLLEPMCHQTIVCGPVPNGLLMKLAVNLFLMTTVAGLAEAAHFADRHGLDMQQFRAILDAGQMASDISRVKILKLVMRDFDVQGSITNVLTVNRLIAEAAREAGVASPLLDVCHALFGETLALGHGQSDIAAVVHALEARTDSSK</sequence>
<accession>A0ABW9B280</accession>
<evidence type="ECO:0000256" key="2">
    <source>
        <dbReference type="ARBA" id="ARBA00023027"/>
    </source>
</evidence>
<dbReference type="InterPro" id="IPR015815">
    <property type="entry name" value="HIBADH-related"/>
</dbReference>
<dbReference type="Pfam" id="PF14833">
    <property type="entry name" value="NAD_binding_11"/>
    <property type="match status" value="1"/>
</dbReference>
<dbReference type="PANTHER" id="PTHR43580">
    <property type="entry name" value="OXIDOREDUCTASE GLYR1-RELATED"/>
    <property type="match status" value="1"/>
</dbReference>
<dbReference type="SUPFAM" id="SSF51735">
    <property type="entry name" value="NAD(P)-binding Rossmann-fold domains"/>
    <property type="match status" value="1"/>
</dbReference>
<dbReference type="Gene3D" id="3.40.50.720">
    <property type="entry name" value="NAD(P)-binding Rossmann-like Domain"/>
    <property type="match status" value="1"/>
</dbReference>
<evidence type="ECO:0000313" key="5">
    <source>
        <dbReference type="EMBL" id="MFM0006925.1"/>
    </source>
</evidence>
<dbReference type="InterPro" id="IPR036291">
    <property type="entry name" value="NAD(P)-bd_dom_sf"/>
</dbReference>
<dbReference type="InterPro" id="IPR002204">
    <property type="entry name" value="3-OH-isobutyrate_DH-rel_CS"/>
</dbReference>
<keyword evidence="2" id="KW-0520">NAD</keyword>
<evidence type="ECO:0000259" key="3">
    <source>
        <dbReference type="Pfam" id="PF03446"/>
    </source>
</evidence>
<dbReference type="InterPro" id="IPR006115">
    <property type="entry name" value="6PGDH_NADP-bd"/>
</dbReference>
<feature type="domain" description="6-phosphogluconate dehydrogenase NADP-binding" evidence="3">
    <location>
        <begin position="6"/>
        <end position="163"/>
    </location>
</feature>
<evidence type="ECO:0000259" key="4">
    <source>
        <dbReference type="Pfam" id="PF14833"/>
    </source>
</evidence>
<evidence type="ECO:0000313" key="6">
    <source>
        <dbReference type="Proteomes" id="UP001629230"/>
    </source>
</evidence>
<evidence type="ECO:0000256" key="1">
    <source>
        <dbReference type="ARBA" id="ARBA00023002"/>
    </source>
</evidence>
<dbReference type="Pfam" id="PF03446">
    <property type="entry name" value="NAD_binding_2"/>
    <property type="match status" value="1"/>
</dbReference>
<dbReference type="PIRSF" id="PIRSF000103">
    <property type="entry name" value="HIBADH"/>
    <property type="match status" value="1"/>
</dbReference>
<keyword evidence="6" id="KW-1185">Reference proteome</keyword>
<reference evidence="5 6" key="1">
    <citation type="journal article" date="2024" name="Chem. Sci.">
        <title>Discovery of megapolipeptins by genome mining of a Burkholderiales bacteria collection.</title>
        <authorList>
            <person name="Paulo B.S."/>
            <person name="Recchia M.J.J."/>
            <person name="Lee S."/>
            <person name="Fergusson C.H."/>
            <person name="Romanowski S.B."/>
            <person name="Hernandez A."/>
            <person name="Krull N."/>
            <person name="Liu D.Y."/>
            <person name="Cavanagh H."/>
            <person name="Bos A."/>
            <person name="Gray C.A."/>
            <person name="Murphy B.T."/>
            <person name="Linington R.G."/>
            <person name="Eustaquio A.S."/>
        </authorList>
    </citation>
    <scope>NUCLEOTIDE SEQUENCE [LARGE SCALE GENOMIC DNA]</scope>
    <source>
        <strain evidence="5 6">RL17-350-BIC-A</strain>
    </source>
</reference>
<dbReference type="PANTHER" id="PTHR43580:SF2">
    <property type="entry name" value="CYTOKINE-LIKE NUCLEAR FACTOR N-PAC"/>
    <property type="match status" value="1"/>
</dbReference>
<protein>
    <submittedName>
        <fullName evidence="5">NAD(P)-dependent oxidoreductase</fullName>
    </submittedName>
</protein>
<feature type="domain" description="3-hydroxyisobutyrate dehydrogenase-like NAD-binding" evidence="4">
    <location>
        <begin position="170"/>
        <end position="287"/>
    </location>
</feature>
<dbReference type="InterPro" id="IPR051265">
    <property type="entry name" value="HIBADH-related_NP60_sf"/>
</dbReference>
<organism evidence="5 6">
    <name type="scientific">Paraburkholderia dipogonis</name>
    <dbReference type="NCBI Taxonomy" id="1211383"/>
    <lineage>
        <taxon>Bacteria</taxon>
        <taxon>Pseudomonadati</taxon>
        <taxon>Pseudomonadota</taxon>
        <taxon>Betaproteobacteria</taxon>
        <taxon>Burkholderiales</taxon>
        <taxon>Burkholderiaceae</taxon>
        <taxon>Paraburkholderia</taxon>
    </lineage>
</organism>
<dbReference type="InterPro" id="IPR029154">
    <property type="entry name" value="HIBADH-like_NADP-bd"/>
</dbReference>
<gene>
    <name evidence="5" type="ORF">PQR57_38915</name>
</gene>
<dbReference type="InterPro" id="IPR008927">
    <property type="entry name" value="6-PGluconate_DH-like_C_sf"/>
</dbReference>
<dbReference type="InterPro" id="IPR013328">
    <property type="entry name" value="6PGD_dom2"/>
</dbReference>
<dbReference type="EMBL" id="JAQQEZ010000049">
    <property type="protein sequence ID" value="MFM0006925.1"/>
    <property type="molecule type" value="Genomic_DNA"/>
</dbReference>
<proteinExistence type="predicted"/>
<dbReference type="RefSeq" id="WP_408181377.1">
    <property type="nucleotide sequence ID" value="NZ_JAQQEZ010000049.1"/>
</dbReference>
<comment type="caution">
    <text evidence="5">The sequence shown here is derived from an EMBL/GenBank/DDBJ whole genome shotgun (WGS) entry which is preliminary data.</text>
</comment>
<keyword evidence="1" id="KW-0560">Oxidoreductase</keyword>
<dbReference type="PROSITE" id="PS00895">
    <property type="entry name" value="3_HYDROXYISOBUT_DH"/>
    <property type="match status" value="1"/>
</dbReference>